<name>A0A0B7GUQ7_TREPH</name>
<evidence type="ECO:0008006" key="3">
    <source>
        <dbReference type="Google" id="ProtNLM"/>
    </source>
</evidence>
<proteinExistence type="predicted"/>
<dbReference type="Gene3D" id="3.40.50.1820">
    <property type="entry name" value="alpha/beta hydrolase"/>
    <property type="match status" value="1"/>
</dbReference>
<protein>
    <recommendedName>
        <fullName evidence="3">Alpha/beta hydrolase</fullName>
    </recommendedName>
</protein>
<evidence type="ECO:0000313" key="2">
    <source>
        <dbReference type="Proteomes" id="UP000042527"/>
    </source>
</evidence>
<organism evidence="1 2">
    <name type="scientific">Treponema phagedenis</name>
    <dbReference type="NCBI Taxonomy" id="162"/>
    <lineage>
        <taxon>Bacteria</taxon>
        <taxon>Pseudomonadati</taxon>
        <taxon>Spirochaetota</taxon>
        <taxon>Spirochaetia</taxon>
        <taxon>Spirochaetales</taxon>
        <taxon>Treponemataceae</taxon>
        <taxon>Treponema</taxon>
    </lineage>
</organism>
<sequence>MDGYRILAVSGIDGKFEEFNPIEQALELTILKYSYDRRMSFKENSKNLNDLISSTNERILLLGWSIGAVLVAFSMDLENVSSAILINAFFCRSEVLHIRNIDCDEEVCIAHAPKTKKYISLIYGELDDKIPCSESLCIRDYYSSENVVLYSFPDSKHALSTFNCDEITQIIKEHIERSSYYEGNANNC</sequence>
<dbReference type="SUPFAM" id="SSF53474">
    <property type="entry name" value="alpha/beta-Hydrolases"/>
    <property type="match status" value="1"/>
</dbReference>
<dbReference type="Proteomes" id="UP000042527">
    <property type="component" value="Unassembled WGS sequence"/>
</dbReference>
<dbReference type="RefSeq" id="WP_044634796.1">
    <property type="nucleotide sequence ID" value="NZ_CDNC01000025.1"/>
</dbReference>
<evidence type="ECO:0000313" key="1">
    <source>
        <dbReference type="EMBL" id="CEM62394.1"/>
    </source>
</evidence>
<dbReference type="AlphaFoldDB" id="A0A0B7GUQ7"/>
<reference evidence="2" key="1">
    <citation type="submission" date="2015-01" db="EMBL/GenBank/DDBJ databases">
        <authorList>
            <person name="Manzoor Shahid"/>
            <person name="Zubair Saima"/>
        </authorList>
    </citation>
    <scope>NUCLEOTIDE SEQUENCE [LARGE SCALE GENOMIC DNA]</scope>
    <source>
        <strain evidence="2">V1</strain>
    </source>
</reference>
<dbReference type="EMBL" id="CDNC01000025">
    <property type="protein sequence ID" value="CEM62394.1"/>
    <property type="molecule type" value="Genomic_DNA"/>
</dbReference>
<keyword evidence="2" id="KW-1185">Reference proteome</keyword>
<dbReference type="InterPro" id="IPR029058">
    <property type="entry name" value="AB_hydrolase_fold"/>
</dbReference>
<accession>A0A0B7GUQ7</accession>
<gene>
    <name evidence="1" type="ORF">TPHV1_310023</name>
</gene>